<gene>
    <name evidence="3" type="ORF">ACFQE6_22370</name>
</gene>
<dbReference type="AlphaFoldDB" id="A0ABD5SV51"/>
<reference evidence="3 4" key="1">
    <citation type="journal article" date="2019" name="Int. J. Syst. Evol. Microbiol.">
        <title>The Global Catalogue of Microorganisms (GCM) 10K type strain sequencing project: providing services to taxonomists for standard genome sequencing and annotation.</title>
        <authorList>
            <consortium name="The Broad Institute Genomics Platform"/>
            <consortium name="The Broad Institute Genome Sequencing Center for Infectious Disease"/>
            <person name="Wu L."/>
            <person name="Ma J."/>
        </authorList>
    </citation>
    <scope>NUCLEOTIDE SEQUENCE [LARGE SCALE GENOMIC DNA]</scope>
    <source>
        <strain evidence="3 4">LMG 29247</strain>
    </source>
</reference>
<feature type="region of interest" description="Disordered" evidence="1">
    <location>
        <begin position="172"/>
        <end position="235"/>
    </location>
</feature>
<sequence>MTEKEQVDGGEQTTGSADGPGFNGISSGDTFSISDTNRLLVDPRTGNCLLFSSEDEHALEFELVISPSFSGSLFELDRQNPLQRQYVQVIYGSLEGYVLKWGATGASSSEALTRSPITLKEGESLELAPGEQLDVRNGSTSEPAKIRVCYVPAYNMGDFIRQSYQFDAQIAQNDPTDEESSQSPVRTEGIDGPVDDSTMSSADPGIKALQTGDTRPDAIGDTFPNATGDTDDYEKRSSTWSRLTGHFDGETDPLSGIINAPQSNTGAGSAYLGGLLKSSRAPFQPYAEKYHEGLETVSDPSVDRQVLGRGMTWSQAFREALSSLRKSWRFVWGSEKKWRVLLPGSALFLLFVIFYELGIGPARWLGLLFFVFLAGYFARVCDAGISLSPTLPKMGDVIALGREGIAPAIILLIFFLFPMQILALLLTGIGLPVGGLVGAATEGNQQLETVLIVAVQYVTYGVFLLYVQERRIDTVVNLPGVARTILSLVTSKTYITGYLSLVGGFFTISFLWSFLWAFFASFLVSTTGSSATILLVLTIFGIHILFFLILYSFILVSYHYMGSYVGTRMLAATTPDEDPVDVNRADES</sequence>
<comment type="caution">
    <text evidence="3">The sequence shown here is derived from an EMBL/GenBank/DDBJ whole genome shotgun (WGS) entry which is preliminary data.</text>
</comment>
<feature type="transmembrane region" description="Helical" evidence="2">
    <location>
        <begin position="449"/>
        <end position="467"/>
    </location>
</feature>
<evidence type="ECO:0000313" key="3">
    <source>
        <dbReference type="EMBL" id="MFC6767631.1"/>
    </source>
</evidence>
<evidence type="ECO:0000256" key="2">
    <source>
        <dbReference type="SAM" id="Phobius"/>
    </source>
</evidence>
<keyword evidence="2" id="KW-0812">Transmembrane</keyword>
<feature type="transmembrane region" description="Helical" evidence="2">
    <location>
        <begin position="405"/>
        <end position="429"/>
    </location>
</feature>
<protein>
    <submittedName>
        <fullName evidence="3">DUF4013 domain-containing protein</fullName>
    </submittedName>
</protein>
<feature type="transmembrane region" description="Helical" evidence="2">
    <location>
        <begin position="364"/>
        <end position="385"/>
    </location>
</feature>
<keyword evidence="2" id="KW-0472">Membrane</keyword>
<feature type="transmembrane region" description="Helical" evidence="2">
    <location>
        <begin position="338"/>
        <end position="358"/>
    </location>
</feature>
<dbReference type="RefSeq" id="WP_273740494.1">
    <property type="nucleotide sequence ID" value="NZ_JAQIVI010000407.1"/>
</dbReference>
<dbReference type="EMBL" id="JBHSWV010000407">
    <property type="protein sequence ID" value="MFC6767631.1"/>
    <property type="molecule type" value="Genomic_DNA"/>
</dbReference>
<keyword evidence="4" id="KW-1185">Reference proteome</keyword>
<feature type="region of interest" description="Disordered" evidence="1">
    <location>
        <begin position="1"/>
        <end position="27"/>
    </location>
</feature>
<name>A0ABD5SV51_9EURY</name>
<feature type="transmembrane region" description="Helical" evidence="2">
    <location>
        <begin position="498"/>
        <end position="519"/>
    </location>
</feature>
<keyword evidence="2" id="KW-1133">Transmembrane helix</keyword>
<evidence type="ECO:0000313" key="4">
    <source>
        <dbReference type="Proteomes" id="UP001596383"/>
    </source>
</evidence>
<evidence type="ECO:0000256" key="1">
    <source>
        <dbReference type="SAM" id="MobiDB-lite"/>
    </source>
</evidence>
<feature type="transmembrane region" description="Helical" evidence="2">
    <location>
        <begin position="531"/>
        <end position="560"/>
    </location>
</feature>
<proteinExistence type="predicted"/>
<accession>A0ABD5SV51</accession>
<organism evidence="3 4">
    <name type="scientific">Natrinema soli</name>
    <dbReference type="NCBI Taxonomy" id="1930624"/>
    <lineage>
        <taxon>Archaea</taxon>
        <taxon>Methanobacteriati</taxon>
        <taxon>Methanobacteriota</taxon>
        <taxon>Stenosarchaea group</taxon>
        <taxon>Halobacteria</taxon>
        <taxon>Halobacteriales</taxon>
        <taxon>Natrialbaceae</taxon>
        <taxon>Natrinema</taxon>
    </lineage>
</organism>
<dbReference type="Proteomes" id="UP001596383">
    <property type="component" value="Unassembled WGS sequence"/>
</dbReference>